<keyword evidence="8 11" id="KW-0143">Chaperone</keyword>
<evidence type="ECO:0000256" key="10">
    <source>
        <dbReference type="ARBA" id="ARBA00031521"/>
    </source>
</evidence>
<reference evidence="13 14" key="1">
    <citation type="journal article" date="2016" name="Front. Microbiol.">
        <title>Genome and transcriptome sequences reveal the specific parasitism of the nematophagous Purpureocillium lilacinum 36-1.</title>
        <authorList>
            <person name="Xie J."/>
            <person name="Li S."/>
            <person name="Mo C."/>
            <person name="Xiao X."/>
            <person name="Peng D."/>
            <person name="Wang G."/>
            <person name="Xiao Y."/>
        </authorList>
    </citation>
    <scope>NUCLEOTIDE SEQUENCE [LARGE SCALE GENOMIC DNA]</scope>
    <source>
        <strain evidence="13 14">36-1</strain>
    </source>
</reference>
<evidence type="ECO:0000313" key="13">
    <source>
        <dbReference type="EMBL" id="PWI71199.1"/>
    </source>
</evidence>
<dbReference type="GO" id="GO:0005743">
    <property type="term" value="C:mitochondrial inner membrane"/>
    <property type="evidence" value="ECO:0007669"/>
    <property type="project" value="UniProtKB-SubCell"/>
</dbReference>
<proteinExistence type="inferred from homology"/>
<feature type="compositionally biased region" description="Basic and acidic residues" evidence="12">
    <location>
        <begin position="182"/>
        <end position="202"/>
    </location>
</feature>
<feature type="region of interest" description="Disordered" evidence="12">
    <location>
        <begin position="101"/>
        <end position="128"/>
    </location>
</feature>
<evidence type="ECO:0000256" key="8">
    <source>
        <dbReference type="ARBA" id="ARBA00023186"/>
    </source>
</evidence>
<comment type="similarity">
    <text evidence="2 11">Belongs to the CBP4 family.</text>
</comment>
<comment type="function">
    <text evidence="9 11">Essential for the assembly of ubiquinol-cytochrome c reductase. It has a direct effect on the correct occurrence of the Rieske protein, core 4, core 5 and apocytochrome b.</text>
</comment>
<keyword evidence="4 11" id="KW-0999">Mitochondrion inner membrane</keyword>
<accession>A0A2U3E9M6</accession>
<evidence type="ECO:0000256" key="11">
    <source>
        <dbReference type="RuleBase" id="RU368005"/>
    </source>
</evidence>
<evidence type="ECO:0000256" key="2">
    <source>
        <dbReference type="ARBA" id="ARBA00006780"/>
    </source>
</evidence>
<dbReference type="Pfam" id="PF07960">
    <property type="entry name" value="CBP4"/>
    <property type="match status" value="1"/>
</dbReference>
<evidence type="ECO:0000256" key="1">
    <source>
        <dbReference type="ARBA" id="ARBA00004434"/>
    </source>
</evidence>
<feature type="compositionally biased region" description="Pro residues" evidence="12">
    <location>
        <begin position="110"/>
        <end position="121"/>
    </location>
</feature>
<dbReference type="PANTHER" id="PTHR28202:SF1">
    <property type="entry name" value="ASSEMBLY FACTOR CBP4"/>
    <property type="match status" value="1"/>
</dbReference>
<dbReference type="InterPro" id="IPR012420">
    <property type="entry name" value="Cbp4"/>
</dbReference>
<protein>
    <recommendedName>
        <fullName evidence="10 11">Cytochrome b mRNA-processing protein 4</fullName>
    </recommendedName>
</protein>
<keyword evidence="3" id="KW-0812">Transmembrane</keyword>
<keyword evidence="7" id="KW-0472">Membrane</keyword>
<comment type="subcellular location">
    <subcellularLocation>
        <location evidence="1 11">Mitochondrion inner membrane</location>
        <topology evidence="1 11">Single-pass membrane protein</topology>
    </subcellularLocation>
</comment>
<dbReference type="Proteomes" id="UP000245956">
    <property type="component" value="Unassembled WGS sequence"/>
</dbReference>
<name>A0A2U3E9M6_PURLI</name>
<evidence type="ECO:0000256" key="4">
    <source>
        <dbReference type="ARBA" id="ARBA00022792"/>
    </source>
</evidence>
<sequence>MPPKKPVNWRLWTKVLIGYVSRTRPLPAASGAALALAHRPARPGAAVSIGGPALTWWLTPTEEQLRARYNPDLLKKSIEQREEREQEFDEFVTKLKEYSKSDKPSAFLPPSSPSVPSPPSPSLSLSASIGSLYRGGRPRLRKNTHHRGRALGLTAPVVAVWIVVKEEEERKRKAALRAGKAQQREAEAQREEMRREAGLGSK</sequence>
<evidence type="ECO:0000256" key="3">
    <source>
        <dbReference type="ARBA" id="ARBA00022692"/>
    </source>
</evidence>
<evidence type="ECO:0000256" key="6">
    <source>
        <dbReference type="ARBA" id="ARBA00023128"/>
    </source>
</evidence>
<keyword evidence="6 11" id="KW-0496">Mitochondrion</keyword>
<comment type="caution">
    <text evidence="13">The sequence shown here is derived from an EMBL/GenBank/DDBJ whole genome shotgun (WGS) entry which is preliminary data.</text>
</comment>
<organism evidence="13 14">
    <name type="scientific">Purpureocillium lilacinum</name>
    <name type="common">Paecilomyces lilacinus</name>
    <dbReference type="NCBI Taxonomy" id="33203"/>
    <lineage>
        <taxon>Eukaryota</taxon>
        <taxon>Fungi</taxon>
        <taxon>Dikarya</taxon>
        <taxon>Ascomycota</taxon>
        <taxon>Pezizomycotina</taxon>
        <taxon>Sordariomycetes</taxon>
        <taxon>Hypocreomycetidae</taxon>
        <taxon>Hypocreales</taxon>
        <taxon>Ophiocordycipitaceae</taxon>
        <taxon>Purpureocillium</taxon>
    </lineage>
</organism>
<keyword evidence="5" id="KW-1133">Transmembrane helix</keyword>
<evidence type="ECO:0000256" key="9">
    <source>
        <dbReference type="ARBA" id="ARBA00025413"/>
    </source>
</evidence>
<gene>
    <name evidence="13" type="ORF">PCL_12567</name>
</gene>
<evidence type="ECO:0000313" key="14">
    <source>
        <dbReference type="Proteomes" id="UP000245956"/>
    </source>
</evidence>
<evidence type="ECO:0000256" key="5">
    <source>
        <dbReference type="ARBA" id="ARBA00022989"/>
    </source>
</evidence>
<dbReference type="GO" id="GO:0034551">
    <property type="term" value="P:mitochondrial respiratory chain complex III assembly"/>
    <property type="evidence" value="ECO:0007669"/>
    <property type="project" value="TreeGrafter"/>
</dbReference>
<dbReference type="EMBL" id="LCWV01000008">
    <property type="protein sequence ID" value="PWI71199.1"/>
    <property type="molecule type" value="Genomic_DNA"/>
</dbReference>
<dbReference type="PANTHER" id="PTHR28202">
    <property type="entry name" value="ASSEMBLY FACTOR CBP4"/>
    <property type="match status" value="1"/>
</dbReference>
<evidence type="ECO:0000256" key="12">
    <source>
        <dbReference type="SAM" id="MobiDB-lite"/>
    </source>
</evidence>
<feature type="region of interest" description="Disordered" evidence="12">
    <location>
        <begin position="172"/>
        <end position="202"/>
    </location>
</feature>
<evidence type="ECO:0000256" key="7">
    <source>
        <dbReference type="ARBA" id="ARBA00023136"/>
    </source>
</evidence>
<dbReference type="AlphaFoldDB" id="A0A2U3E9M6"/>